<protein>
    <submittedName>
        <fullName evidence="1">Uncharacterized protein</fullName>
    </submittedName>
</protein>
<feature type="non-terminal residue" evidence="1">
    <location>
        <position position="67"/>
    </location>
</feature>
<reference evidence="1" key="1">
    <citation type="submission" date="2018-05" db="EMBL/GenBank/DDBJ databases">
        <authorList>
            <person name="Lanie J.A."/>
            <person name="Ng W.-L."/>
            <person name="Kazmierczak K.M."/>
            <person name="Andrzejewski T.M."/>
            <person name="Davidsen T.M."/>
            <person name="Wayne K.J."/>
            <person name="Tettelin H."/>
            <person name="Glass J.I."/>
            <person name="Rusch D."/>
            <person name="Podicherti R."/>
            <person name="Tsui H.-C.T."/>
            <person name="Winkler M.E."/>
        </authorList>
    </citation>
    <scope>NUCLEOTIDE SEQUENCE</scope>
</reference>
<gene>
    <name evidence="1" type="ORF">METZ01_LOCUS353632</name>
</gene>
<name>A0A382RV16_9ZZZZ</name>
<organism evidence="1">
    <name type="scientific">marine metagenome</name>
    <dbReference type="NCBI Taxonomy" id="408172"/>
    <lineage>
        <taxon>unclassified sequences</taxon>
        <taxon>metagenomes</taxon>
        <taxon>ecological metagenomes</taxon>
    </lineage>
</organism>
<dbReference type="EMBL" id="UINC01123958">
    <property type="protein sequence ID" value="SVD00778.1"/>
    <property type="molecule type" value="Genomic_DNA"/>
</dbReference>
<dbReference type="AlphaFoldDB" id="A0A382RV16"/>
<evidence type="ECO:0000313" key="1">
    <source>
        <dbReference type="EMBL" id="SVD00778.1"/>
    </source>
</evidence>
<proteinExistence type="predicted"/>
<accession>A0A382RV16</accession>
<sequence>MAEEHELIKKHTNEAIQALVPLLDNEKTRHIGHVLLKAIDLGLGLLEGDTNGANNQIRVSGASPPGT</sequence>